<dbReference type="EMBL" id="GBXM01068677">
    <property type="protein sequence ID" value="JAH39900.1"/>
    <property type="molecule type" value="Transcribed_RNA"/>
</dbReference>
<proteinExistence type="predicted"/>
<protein>
    <submittedName>
        <fullName evidence="1">Uncharacterized protein</fullName>
    </submittedName>
</protein>
<dbReference type="AlphaFoldDB" id="A0A0E9SGV7"/>
<evidence type="ECO:0000313" key="1">
    <source>
        <dbReference type="EMBL" id="JAH39900.1"/>
    </source>
</evidence>
<accession>A0A0E9SGV7</accession>
<reference evidence="1" key="1">
    <citation type="submission" date="2014-11" db="EMBL/GenBank/DDBJ databases">
        <authorList>
            <person name="Amaro Gonzalez C."/>
        </authorList>
    </citation>
    <scope>NUCLEOTIDE SEQUENCE</scope>
</reference>
<name>A0A0E9SGV7_ANGAN</name>
<reference evidence="1" key="2">
    <citation type="journal article" date="2015" name="Fish Shellfish Immunol.">
        <title>Early steps in the European eel (Anguilla anguilla)-Vibrio vulnificus interaction in the gills: Role of the RtxA13 toxin.</title>
        <authorList>
            <person name="Callol A."/>
            <person name="Pajuelo D."/>
            <person name="Ebbesson L."/>
            <person name="Teles M."/>
            <person name="MacKenzie S."/>
            <person name="Amaro C."/>
        </authorList>
    </citation>
    <scope>NUCLEOTIDE SEQUENCE</scope>
</reference>
<organism evidence="1">
    <name type="scientific">Anguilla anguilla</name>
    <name type="common">European freshwater eel</name>
    <name type="synonym">Muraena anguilla</name>
    <dbReference type="NCBI Taxonomy" id="7936"/>
    <lineage>
        <taxon>Eukaryota</taxon>
        <taxon>Metazoa</taxon>
        <taxon>Chordata</taxon>
        <taxon>Craniata</taxon>
        <taxon>Vertebrata</taxon>
        <taxon>Euteleostomi</taxon>
        <taxon>Actinopterygii</taxon>
        <taxon>Neopterygii</taxon>
        <taxon>Teleostei</taxon>
        <taxon>Anguilliformes</taxon>
        <taxon>Anguillidae</taxon>
        <taxon>Anguilla</taxon>
    </lineage>
</organism>
<sequence length="51" mass="5879">MHWARGRNTPWNSANLSQGSIMYSHDLNVILSINTCNYKTTRYNVISHSPQ</sequence>